<dbReference type="PANTHER" id="PTHR45905:SF4">
    <property type="entry name" value="ADP-RIBOSYLATION FACTOR-BINDING PROTEIN GGA1"/>
    <property type="match status" value="1"/>
</dbReference>
<organism evidence="2 3">
    <name type="scientific">Goodea atripinnis</name>
    <dbReference type="NCBI Taxonomy" id="208336"/>
    <lineage>
        <taxon>Eukaryota</taxon>
        <taxon>Metazoa</taxon>
        <taxon>Chordata</taxon>
        <taxon>Craniata</taxon>
        <taxon>Vertebrata</taxon>
        <taxon>Euteleostomi</taxon>
        <taxon>Actinopterygii</taxon>
        <taxon>Neopterygii</taxon>
        <taxon>Teleostei</taxon>
        <taxon>Neoteleostei</taxon>
        <taxon>Acanthomorphata</taxon>
        <taxon>Ovalentaria</taxon>
        <taxon>Atherinomorphae</taxon>
        <taxon>Cyprinodontiformes</taxon>
        <taxon>Goodeidae</taxon>
        <taxon>Goodea</taxon>
    </lineage>
</organism>
<keyword evidence="3" id="KW-1185">Reference proteome</keyword>
<dbReference type="InterPro" id="IPR004152">
    <property type="entry name" value="GAT_dom"/>
</dbReference>
<evidence type="ECO:0000259" key="1">
    <source>
        <dbReference type="PROSITE" id="PS50909"/>
    </source>
</evidence>
<evidence type="ECO:0000313" key="2">
    <source>
        <dbReference type="EMBL" id="MEQ2183633.1"/>
    </source>
</evidence>
<dbReference type="PROSITE" id="PS50909">
    <property type="entry name" value="GAT"/>
    <property type="match status" value="1"/>
</dbReference>
<dbReference type="PANTHER" id="PTHR45905">
    <property type="entry name" value="GOLGI-LOCALIZED, GAMMA-ADAPTIN EAR CONTAINING, ARF BINDING PROTEIN"/>
    <property type="match status" value="1"/>
</dbReference>
<accession>A0ABV0PJI1</accession>
<protein>
    <recommendedName>
        <fullName evidence="1">GAT domain-containing protein</fullName>
    </recommendedName>
</protein>
<dbReference type="InterPro" id="IPR038425">
    <property type="entry name" value="GAT_sf"/>
</dbReference>
<dbReference type="EMBL" id="JAHRIO010079967">
    <property type="protein sequence ID" value="MEQ2183633.1"/>
    <property type="molecule type" value="Genomic_DNA"/>
</dbReference>
<proteinExistence type="predicted"/>
<feature type="domain" description="GAT" evidence="1">
    <location>
        <begin position="3"/>
        <end position="83"/>
    </location>
</feature>
<sequence>MAAPPDTESLESRITLLEVGKFRFLNELIKVVSPKDQRRAEKVSKRVNAIQEVKESVTLLTQLLQDYDSTTTNQSNADLIQVK</sequence>
<evidence type="ECO:0000313" key="3">
    <source>
        <dbReference type="Proteomes" id="UP001476798"/>
    </source>
</evidence>
<comment type="caution">
    <text evidence="2">The sequence shown here is derived from an EMBL/GenBank/DDBJ whole genome shotgun (WGS) entry which is preliminary data.</text>
</comment>
<name>A0ABV0PJI1_9TELE</name>
<gene>
    <name evidence="2" type="ORF">GOODEAATRI_000066</name>
</gene>
<reference evidence="2 3" key="1">
    <citation type="submission" date="2021-06" db="EMBL/GenBank/DDBJ databases">
        <authorList>
            <person name="Palmer J.M."/>
        </authorList>
    </citation>
    <scope>NUCLEOTIDE SEQUENCE [LARGE SCALE GENOMIC DNA]</scope>
    <source>
        <strain evidence="2 3">GA_2019</strain>
        <tissue evidence="2">Muscle</tissue>
    </source>
</reference>
<dbReference type="SUPFAM" id="SSF89009">
    <property type="entry name" value="GAT-like domain"/>
    <property type="match status" value="1"/>
</dbReference>
<dbReference type="InterPro" id="IPR027422">
    <property type="entry name" value="GGA1-3"/>
</dbReference>
<dbReference type="Proteomes" id="UP001476798">
    <property type="component" value="Unassembled WGS sequence"/>
</dbReference>
<dbReference type="Gene3D" id="1.20.58.160">
    <property type="match status" value="1"/>
</dbReference>